<feature type="chain" id="PRO_5046950106" evidence="5">
    <location>
        <begin position="27"/>
        <end position="663"/>
    </location>
</feature>
<protein>
    <submittedName>
        <fullName evidence="7">OmpA family protein</fullName>
    </submittedName>
</protein>
<evidence type="ECO:0000259" key="6">
    <source>
        <dbReference type="PROSITE" id="PS51123"/>
    </source>
</evidence>
<sequence>MMTNNSLKISLLTLILTGSVSLNVLAQSSRLQYADKQYELANYRLAADEYAKSYAVKQDYATARKAAQSLDAIYAYSESYGWWKKAVSYAGEATKEDYAALVKAGYRSVQNYNPTDDLRGSTYGAGDFEEFSAPKATQVAYRVYELKAMEGVNSNSSDYSMTGAKSGVQYFASNRGEGGQAKKSGVRFDAKGSKFSRNYFKSDGKNYYGIYAKAVGSDAKKVTVEGFELYHLADPQPMANGKMIFTATPNKLKKRDQVIYPGVFYGTFDAASNTVKDVKAFPYNQTNAFAVISPRVDEEQKRVYFSSNRPGGQGGYDLYYVTYDAELKFSEPVNLGSGINSPANERDGFRYGNEFYFASDRKGGFGGLDVYTALLEGNAFGTVSNMGQPINSVADDFGFIKYGATEAYLGSDRVGGIGFDDLYMVAWADRSLKIMVVDAAGNSIKAGTNLQLLEGTKSTDITSVGDKELVNMTKKSSTYTFVASRPGYFTQKLTATLANDQEEIILKMAEIPYGIEVYQAVIYYDFDKDFLRELSKEKLNEIMSFMAKHPELNLVIESHTDSRASDKYNQKLSERRAKVVSKYLEENGIRGERVSSAWFSESRLVNDCGDGVPCPPSKHQQNRRSELKLVAFPDQSKSYELPSGATPADFASREFVIKWFEKK</sequence>
<evidence type="ECO:0000313" key="8">
    <source>
        <dbReference type="Proteomes" id="UP001596163"/>
    </source>
</evidence>
<organism evidence="7 8">
    <name type="scientific">Algoriphagus aquatilis</name>
    <dbReference type="NCBI Taxonomy" id="490186"/>
    <lineage>
        <taxon>Bacteria</taxon>
        <taxon>Pseudomonadati</taxon>
        <taxon>Bacteroidota</taxon>
        <taxon>Cytophagia</taxon>
        <taxon>Cytophagales</taxon>
        <taxon>Cyclobacteriaceae</taxon>
        <taxon>Algoriphagus</taxon>
    </lineage>
</organism>
<dbReference type="Proteomes" id="UP001596163">
    <property type="component" value="Unassembled WGS sequence"/>
</dbReference>
<evidence type="ECO:0000313" key="7">
    <source>
        <dbReference type="EMBL" id="MFC5193681.1"/>
    </source>
</evidence>
<dbReference type="Pfam" id="PF00691">
    <property type="entry name" value="OmpA"/>
    <property type="match status" value="1"/>
</dbReference>
<dbReference type="CDD" id="cd07185">
    <property type="entry name" value="OmpA_C-like"/>
    <property type="match status" value="1"/>
</dbReference>
<dbReference type="EMBL" id="JBHSKS010000028">
    <property type="protein sequence ID" value="MFC5193681.1"/>
    <property type="molecule type" value="Genomic_DNA"/>
</dbReference>
<keyword evidence="5" id="KW-0732">Signal</keyword>
<dbReference type="PANTHER" id="PTHR30329:SF21">
    <property type="entry name" value="LIPOPROTEIN YIAD-RELATED"/>
    <property type="match status" value="1"/>
</dbReference>
<evidence type="ECO:0000256" key="4">
    <source>
        <dbReference type="PROSITE-ProRule" id="PRU00473"/>
    </source>
</evidence>
<feature type="signal peptide" evidence="5">
    <location>
        <begin position="1"/>
        <end position="26"/>
    </location>
</feature>
<dbReference type="InterPro" id="IPR006665">
    <property type="entry name" value="OmpA-like"/>
</dbReference>
<dbReference type="InterPro" id="IPR050330">
    <property type="entry name" value="Bact_OuterMem_StrucFunc"/>
</dbReference>
<dbReference type="RefSeq" id="WP_377917849.1">
    <property type="nucleotide sequence ID" value="NZ_JBHSKS010000028.1"/>
</dbReference>
<gene>
    <name evidence="7" type="ORF">ACFPIK_18055</name>
</gene>
<dbReference type="InterPro" id="IPR036737">
    <property type="entry name" value="OmpA-like_sf"/>
</dbReference>
<name>A0ABW0C1M9_9BACT</name>
<keyword evidence="8" id="KW-1185">Reference proteome</keyword>
<dbReference type="PROSITE" id="PS51123">
    <property type="entry name" value="OMPA_2"/>
    <property type="match status" value="1"/>
</dbReference>
<accession>A0ABW0C1M9</accession>
<proteinExistence type="predicted"/>
<evidence type="ECO:0000256" key="2">
    <source>
        <dbReference type="ARBA" id="ARBA00023136"/>
    </source>
</evidence>
<evidence type="ECO:0000256" key="5">
    <source>
        <dbReference type="SAM" id="SignalP"/>
    </source>
</evidence>
<evidence type="ECO:0000256" key="3">
    <source>
        <dbReference type="ARBA" id="ARBA00023237"/>
    </source>
</evidence>
<dbReference type="InterPro" id="IPR006664">
    <property type="entry name" value="OMP_bac"/>
</dbReference>
<dbReference type="PANTHER" id="PTHR30329">
    <property type="entry name" value="STATOR ELEMENT OF FLAGELLAR MOTOR COMPLEX"/>
    <property type="match status" value="1"/>
</dbReference>
<comment type="subcellular location">
    <subcellularLocation>
        <location evidence="1">Cell outer membrane</location>
    </subcellularLocation>
</comment>
<reference evidence="8" key="1">
    <citation type="journal article" date="2019" name="Int. J. Syst. Evol. Microbiol.">
        <title>The Global Catalogue of Microorganisms (GCM) 10K type strain sequencing project: providing services to taxonomists for standard genome sequencing and annotation.</title>
        <authorList>
            <consortium name="The Broad Institute Genomics Platform"/>
            <consortium name="The Broad Institute Genome Sequencing Center for Infectious Disease"/>
            <person name="Wu L."/>
            <person name="Ma J."/>
        </authorList>
    </citation>
    <scope>NUCLEOTIDE SEQUENCE [LARGE SCALE GENOMIC DNA]</scope>
    <source>
        <strain evidence="8">CGMCC 1.7030</strain>
    </source>
</reference>
<keyword evidence="2 4" id="KW-0472">Membrane</keyword>
<dbReference type="Gene3D" id="3.30.1330.60">
    <property type="entry name" value="OmpA-like domain"/>
    <property type="match status" value="1"/>
</dbReference>
<dbReference type="PRINTS" id="PR01021">
    <property type="entry name" value="OMPADOMAIN"/>
</dbReference>
<evidence type="ECO:0000256" key="1">
    <source>
        <dbReference type="ARBA" id="ARBA00004442"/>
    </source>
</evidence>
<feature type="domain" description="OmpA-like" evidence="6">
    <location>
        <begin position="511"/>
        <end position="633"/>
    </location>
</feature>
<comment type="caution">
    <text evidence="7">The sequence shown here is derived from an EMBL/GenBank/DDBJ whole genome shotgun (WGS) entry which is preliminary data.</text>
</comment>
<dbReference type="SUPFAM" id="SSF103088">
    <property type="entry name" value="OmpA-like"/>
    <property type="match status" value="1"/>
</dbReference>
<keyword evidence="3" id="KW-0998">Cell outer membrane</keyword>